<evidence type="ECO:0000259" key="4">
    <source>
        <dbReference type="PROSITE" id="PS50089"/>
    </source>
</evidence>
<name>A0A0M3IT60_ASCLU</name>
<evidence type="ECO:0000313" key="6">
    <source>
        <dbReference type="WBParaSite" id="ALUE_0002193801-mRNA-1"/>
    </source>
</evidence>
<protein>
    <submittedName>
        <fullName evidence="6">RING-type domain-containing protein</fullName>
    </submittedName>
</protein>
<organism evidence="5 6">
    <name type="scientific">Ascaris lumbricoides</name>
    <name type="common">Giant roundworm</name>
    <dbReference type="NCBI Taxonomy" id="6252"/>
    <lineage>
        <taxon>Eukaryota</taxon>
        <taxon>Metazoa</taxon>
        <taxon>Ecdysozoa</taxon>
        <taxon>Nematoda</taxon>
        <taxon>Chromadorea</taxon>
        <taxon>Rhabditida</taxon>
        <taxon>Spirurina</taxon>
        <taxon>Ascaridomorpha</taxon>
        <taxon>Ascaridoidea</taxon>
        <taxon>Ascarididae</taxon>
        <taxon>Ascaris</taxon>
    </lineage>
</organism>
<evidence type="ECO:0000256" key="1">
    <source>
        <dbReference type="ARBA" id="ARBA00022771"/>
    </source>
</evidence>
<dbReference type="Gene3D" id="3.30.40.10">
    <property type="entry name" value="Zinc/RING finger domain, C3HC4 (zinc finger)"/>
    <property type="match status" value="1"/>
</dbReference>
<dbReference type="InterPro" id="IPR013083">
    <property type="entry name" value="Znf_RING/FYVE/PHD"/>
</dbReference>
<dbReference type="SUPFAM" id="SSF57850">
    <property type="entry name" value="RING/U-box"/>
    <property type="match status" value="1"/>
</dbReference>
<keyword evidence="5" id="KW-1185">Reference proteome</keyword>
<keyword evidence="2" id="KW-0862">Zinc</keyword>
<keyword evidence="1 3" id="KW-0863">Zinc-finger</keyword>
<dbReference type="GO" id="GO:0008270">
    <property type="term" value="F:zinc ion binding"/>
    <property type="evidence" value="ECO:0007669"/>
    <property type="project" value="UniProtKB-KW"/>
</dbReference>
<proteinExistence type="predicted"/>
<evidence type="ECO:0000313" key="5">
    <source>
        <dbReference type="Proteomes" id="UP000036681"/>
    </source>
</evidence>
<dbReference type="Pfam" id="PF13920">
    <property type="entry name" value="zf-C3HC4_3"/>
    <property type="match status" value="1"/>
</dbReference>
<dbReference type="WBParaSite" id="ALUE_0002193801-mRNA-1">
    <property type="protein sequence ID" value="ALUE_0002193801-mRNA-1"/>
    <property type="gene ID" value="ALUE_0002193801"/>
</dbReference>
<feature type="domain" description="RING-type" evidence="4">
    <location>
        <begin position="228"/>
        <end position="281"/>
    </location>
</feature>
<dbReference type="AlphaFoldDB" id="A0A0M3IT60"/>
<reference evidence="6" key="1">
    <citation type="submission" date="2017-02" db="UniProtKB">
        <authorList>
            <consortium name="WormBaseParasite"/>
        </authorList>
    </citation>
    <scope>IDENTIFICATION</scope>
</reference>
<evidence type="ECO:0000256" key="2">
    <source>
        <dbReference type="ARBA" id="ARBA00022833"/>
    </source>
</evidence>
<dbReference type="PROSITE" id="PS50089">
    <property type="entry name" value="ZF_RING_2"/>
    <property type="match status" value="1"/>
</dbReference>
<dbReference type="Proteomes" id="UP000036681">
    <property type="component" value="Unplaced"/>
</dbReference>
<keyword evidence="1 3" id="KW-0479">Metal-binding</keyword>
<dbReference type="InterPro" id="IPR001841">
    <property type="entry name" value="Znf_RING"/>
</dbReference>
<evidence type="ECO:0000256" key="3">
    <source>
        <dbReference type="PROSITE-ProRule" id="PRU00175"/>
    </source>
</evidence>
<accession>A0A0M3IT60</accession>
<sequence length="359" mass="40311">MLDLMMDYEERADGMDFMRFGDCIIANLSLQEYYSRHGPTIALVFMEDLPRLPLIGLSIVPAQTIIDHNLQVGSTISYRTWQNWQGEHTIEWADKPVAKFDVLRILLRIDTNGISLRYRMNSYPTTCERAFDFPPGFQSAYLAISGSDIFYPQKAVEGNIVYFISQDDTCKIALMDTQQMLRWMAMRKKPLSVSGGRAAMQQSSKTQCRPFVDRVSGGSLPQRAVPKCLCCFDNDVEVLFLPCAHAMCCEKCKENWMSRATNSADVKFLNKRPKVECPVCRREVIATGRIWFTCNSCLLCGCYEMNAVAAGRGGCGCVVGCYKEAIKTLQKGNACPACGKQIVEILNVFIQSDGDVKSF</sequence>